<dbReference type="InterPro" id="IPR050469">
    <property type="entry name" value="Diguanylate_Cyclase"/>
</dbReference>
<accession>A0ABW0RPC2</accession>
<dbReference type="PROSITE" id="PS50887">
    <property type="entry name" value="GGDEF"/>
    <property type="match status" value="1"/>
</dbReference>
<dbReference type="NCBIfam" id="TIGR00254">
    <property type="entry name" value="GGDEF"/>
    <property type="match status" value="1"/>
</dbReference>
<keyword evidence="6" id="KW-1185">Reference proteome</keyword>
<dbReference type="InterPro" id="IPR029016">
    <property type="entry name" value="GAF-like_dom_sf"/>
</dbReference>
<dbReference type="SMART" id="SM00065">
    <property type="entry name" value="GAF"/>
    <property type="match status" value="2"/>
</dbReference>
<dbReference type="CDD" id="cd01949">
    <property type="entry name" value="GGDEF"/>
    <property type="match status" value="1"/>
</dbReference>
<keyword evidence="5" id="KW-0808">Transferase</keyword>
<dbReference type="SUPFAM" id="SSF55781">
    <property type="entry name" value="GAF domain-like"/>
    <property type="match status" value="2"/>
</dbReference>
<dbReference type="InterPro" id="IPR035965">
    <property type="entry name" value="PAS-like_dom_sf"/>
</dbReference>
<dbReference type="Pfam" id="PF00990">
    <property type="entry name" value="GGDEF"/>
    <property type="match status" value="1"/>
</dbReference>
<evidence type="ECO:0000313" key="5">
    <source>
        <dbReference type="EMBL" id="MFC5546631.1"/>
    </source>
</evidence>
<dbReference type="Gene3D" id="3.30.450.40">
    <property type="match status" value="2"/>
</dbReference>
<keyword evidence="3" id="KW-0812">Transmembrane</keyword>
<evidence type="ECO:0000256" key="2">
    <source>
        <dbReference type="ARBA" id="ARBA00034247"/>
    </source>
</evidence>
<dbReference type="PANTHER" id="PTHR45138">
    <property type="entry name" value="REGULATORY COMPONENTS OF SENSORY TRANSDUCTION SYSTEM"/>
    <property type="match status" value="1"/>
</dbReference>
<dbReference type="Pfam" id="PF13188">
    <property type="entry name" value="PAS_8"/>
    <property type="match status" value="1"/>
</dbReference>
<reference evidence="6" key="1">
    <citation type="journal article" date="2019" name="Int. J. Syst. Evol. Microbiol.">
        <title>The Global Catalogue of Microorganisms (GCM) 10K type strain sequencing project: providing services to taxonomists for standard genome sequencing and annotation.</title>
        <authorList>
            <consortium name="The Broad Institute Genomics Platform"/>
            <consortium name="The Broad Institute Genome Sequencing Center for Infectious Disease"/>
            <person name="Wu L."/>
            <person name="Ma J."/>
        </authorList>
    </citation>
    <scope>NUCLEOTIDE SEQUENCE [LARGE SCALE GENOMIC DNA]</scope>
    <source>
        <strain evidence="6">CGMCC 4.1799</strain>
    </source>
</reference>
<comment type="catalytic activity">
    <reaction evidence="2">
        <text>2 GTP = 3',3'-c-di-GMP + 2 diphosphate</text>
        <dbReference type="Rhea" id="RHEA:24898"/>
        <dbReference type="ChEBI" id="CHEBI:33019"/>
        <dbReference type="ChEBI" id="CHEBI:37565"/>
        <dbReference type="ChEBI" id="CHEBI:58805"/>
        <dbReference type="EC" id="2.7.7.65"/>
    </reaction>
</comment>
<keyword evidence="3" id="KW-0472">Membrane</keyword>
<evidence type="ECO:0000256" key="3">
    <source>
        <dbReference type="SAM" id="Phobius"/>
    </source>
</evidence>
<dbReference type="PANTHER" id="PTHR45138:SF9">
    <property type="entry name" value="DIGUANYLATE CYCLASE DGCM-RELATED"/>
    <property type="match status" value="1"/>
</dbReference>
<dbReference type="Pfam" id="PF13185">
    <property type="entry name" value="GAF_2"/>
    <property type="match status" value="1"/>
</dbReference>
<dbReference type="RefSeq" id="WP_248158837.1">
    <property type="nucleotide sequence ID" value="NZ_JAKZAJ010000004.1"/>
</dbReference>
<dbReference type="SUPFAM" id="SSF55073">
    <property type="entry name" value="Nucleotide cyclase"/>
    <property type="match status" value="1"/>
</dbReference>
<dbReference type="EMBL" id="JBHSNL010000006">
    <property type="protein sequence ID" value="MFC5546631.1"/>
    <property type="molecule type" value="Genomic_DNA"/>
</dbReference>
<comment type="caution">
    <text evidence="5">The sequence shown here is derived from an EMBL/GenBank/DDBJ whole genome shotgun (WGS) entry which is preliminary data.</text>
</comment>
<dbReference type="SMART" id="SM00267">
    <property type="entry name" value="GGDEF"/>
    <property type="match status" value="1"/>
</dbReference>
<dbReference type="InterPro" id="IPR003018">
    <property type="entry name" value="GAF"/>
</dbReference>
<dbReference type="InterPro" id="IPR000160">
    <property type="entry name" value="GGDEF_dom"/>
</dbReference>
<dbReference type="Gene3D" id="3.30.70.270">
    <property type="match status" value="1"/>
</dbReference>
<keyword evidence="5" id="KW-0548">Nucleotidyltransferase</keyword>
<dbReference type="Proteomes" id="UP001596055">
    <property type="component" value="Unassembled WGS sequence"/>
</dbReference>
<dbReference type="InterPro" id="IPR000014">
    <property type="entry name" value="PAS"/>
</dbReference>
<dbReference type="InterPro" id="IPR029787">
    <property type="entry name" value="Nucleotide_cyclase"/>
</dbReference>
<evidence type="ECO:0000259" key="4">
    <source>
        <dbReference type="PROSITE" id="PS50887"/>
    </source>
</evidence>
<name>A0ABW0RPC2_9GAMM</name>
<dbReference type="GO" id="GO:0052621">
    <property type="term" value="F:diguanylate cyclase activity"/>
    <property type="evidence" value="ECO:0007669"/>
    <property type="project" value="UniProtKB-EC"/>
</dbReference>
<keyword evidence="3" id="KW-1133">Transmembrane helix</keyword>
<sequence>MMDASVEADWISLLKPFLLWVSPFLALVFLVLLVVFWLRARRLGRQVYDLTLEVGASSRSLRTADRDLQSLFDQSSIAVFILDHRRREILYANNTALTAFGVSDADALTSRVIQNPEAWEESSFTLLEFEALLDKVTRTGLQVFEWRLPGGEQAPEWLDCSLSFITYLGNQSVLFTGVNITARKRNDALEKFQLRAMRAIASDSPLNQSLSQLVALIERLIPRARCAVFVHDAEQRRLRWTAGSSDLPSPFQDRLDELPVAFGAAGAGTAASIRERVVARDVRSDQRWDAFRDLAEQAGVRSSWAEPVIGANGELLGCVELYHDEVWTPSEDDVDRLTAPVSLASLAIERHHWQAKLEQMIVSEQSVRRISTNLLTLDMERVDEGIVGTCATMGDFFQADRVFICQLEEASHEISISHEWCIRALARLRPETGRKFPVIPSSLGVLFRESSPQVFDEENPLPPMLEFLAERLERGADKSVILGPIFRNERLTGFLGIQKTSAGQAWTPARTETAQLMASLIGAVMTRQELVNSLTFQAVHDQLTGLYNRHKLENFLKQEVARCNRYSSVFSLIIFDLDRFKSINDRFGHNEGDSVLSTVAQLVDQNVRESEVAGRWGGEEFLILLPETGTDSAIAVAERIRETIAQHRFSIPEPVTISAGVATFRAGDDPHQLVQRADAALYNAKDAGRNRVISAL</sequence>
<dbReference type="EC" id="2.7.7.65" evidence="1"/>
<organism evidence="5 6">
    <name type="scientific">Marinobacter koreensis</name>
    <dbReference type="NCBI Taxonomy" id="335974"/>
    <lineage>
        <taxon>Bacteria</taxon>
        <taxon>Pseudomonadati</taxon>
        <taxon>Pseudomonadota</taxon>
        <taxon>Gammaproteobacteria</taxon>
        <taxon>Pseudomonadales</taxon>
        <taxon>Marinobacteraceae</taxon>
        <taxon>Marinobacter</taxon>
    </lineage>
</organism>
<dbReference type="InterPro" id="IPR043128">
    <property type="entry name" value="Rev_trsase/Diguanyl_cyclase"/>
</dbReference>
<dbReference type="SUPFAM" id="SSF55785">
    <property type="entry name" value="PYP-like sensor domain (PAS domain)"/>
    <property type="match status" value="1"/>
</dbReference>
<proteinExistence type="predicted"/>
<protein>
    <recommendedName>
        <fullName evidence="1">diguanylate cyclase</fullName>
        <ecNumber evidence="1">2.7.7.65</ecNumber>
    </recommendedName>
</protein>
<feature type="domain" description="GGDEF" evidence="4">
    <location>
        <begin position="568"/>
        <end position="696"/>
    </location>
</feature>
<evidence type="ECO:0000256" key="1">
    <source>
        <dbReference type="ARBA" id="ARBA00012528"/>
    </source>
</evidence>
<feature type="transmembrane region" description="Helical" evidence="3">
    <location>
        <begin position="17"/>
        <end position="38"/>
    </location>
</feature>
<dbReference type="Gene3D" id="3.30.450.20">
    <property type="entry name" value="PAS domain"/>
    <property type="match status" value="1"/>
</dbReference>
<gene>
    <name evidence="5" type="ORF">ACFPQA_16315</name>
</gene>
<evidence type="ECO:0000313" key="6">
    <source>
        <dbReference type="Proteomes" id="UP001596055"/>
    </source>
</evidence>